<dbReference type="SMART" id="SM01014">
    <property type="entry name" value="ARID"/>
    <property type="match status" value="1"/>
</dbReference>
<dbReference type="PANTHER" id="PTHR22970:SF14">
    <property type="entry name" value="AT-RICH INTERACTIVE DOMAIN-CONTAINING PROTEIN 2"/>
    <property type="match status" value="1"/>
</dbReference>
<name>A0A8H7BNU0_9FUNG</name>
<reference evidence="8" key="1">
    <citation type="submission" date="2020-01" db="EMBL/GenBank/DDBJ databases">
        <title>Genome Sequencing of Three Apophysomyces-Like Fungal Strains Confirms a Novel Fungal Genus in the Mucoromycota with divergent Burkholderia-like Endosymbiotic Bacteria.</title>
        <authorList>
            <person name="Stajich J.E."/>
            <person name="Macias A.M."/>
            <person name="Carter-House D."/>
            <person name="Lovett B."/>
            <person name="Kasson L.R."/>
            <person name="Berry K."/>
            <person name="Grigoriev I."/>
            <person name="Chang Y."/>
            <person name="Spatafora J."/>
            <person name="Kasson M.T."/>
        </authorList>
    </citation>
    <scope>NUCLEOTIDE SEQUENCE</scope>
    <source>
        <strain evidence="8">NRRL A-21654</strain>
    </source>
</reference>
<dbReference type="InterPro" id="IPR036431">
    <property type="entry name" value="ARID_dom_sf"/>
</dbReference>
<feature type="domain" description="C2H2-type" evidence="6">
    <location>
        <begin position="610"/>
        <end position="640"/>
    </location>
</feature>
<dbReference type="SUPFAM" id="SSF46774">
    <property type="entry name" value="ARID-like"/>
    <property type="match status" value="1"/>
</dbReference>
<keyword evidence="9" id="KW-1185">Reference proteome</keyword>
<evidence type="ECO:0000259" key="7">
    <source>
        <dbReference type="PROSITE" id="PS51011"/>
    </source>
</evidence>
<dbReference type="InterPro" id="IPR013087">
    <property type="entry name" value="Znf_C2H2_type"/>
</dbReference>
<keyword evidence="2" id="KW-0805">Transcription regulation</keyword>
<dbReference type="OrthoDB" id="338531at2759"/>
<dbReference type="InterPro" id="IPR048420">
    <property type="entry name" value="Zap1-like_Znf1"/>
</dbReference>
<dbReference type="Proteomes" id="UP000605846">
    <property type="component" value="Unassembled WGS sequence"/>
</dbReference>
<evidence type="ECO:0000259" key="6">
    <source>
        <dbReference type="PROSITE" id="PS50157"/>
    </source>
</evidence>
<dbReference type="GO" id="GO:0006325">
    <property type="term" value="P:chromatin organization"/>
    <property type="evidence" value="ECO:0007669"/>
    <property type="project" value="UniProtKB-KW"/>
</dbReference>
<feature type="domain" description="ARID" evidence="7">
    <location>
        <begin position="11"/>
        <end position="103"/>
    </location>
</feature>
<dbReference type="Gene3D" id="3.30.160.60">
    <property type="entry name" value="Classic Zinc Finger"/>
    <property type="match status" value="1"/>
</dbReference>
<dbReference type="AlphaFoldDB" id="A0A8H7BNU0"/>
<keyword evidence="5" id="KW-0862">Zinc</keyword>
<proteinExistence type="predicted"/>
<dbReference type="GO" id="GO:0008270">
    <property type="term" value="F:zinc ion binding"/>
    <property type="evidence" value="ECO:0007669"/>
    <property type="project" value="UniProtKB-KW"/>
</dbReference>
<evidence type="ECO:0000256" key="4">
    <source>
        <dbReference type="ARBA" id="ARBA00023242"/>
    </source>
</evidence>
<dbReference type="InterPro" id="IPR052406">
    <property type="entry name" value="Chromatin_Remodeling_Comp"/>
</dbReference>
<sequence length="745" mass="83536">MAKVVDVINRTDEYIAFINDLRNFHAQKGTTLQAEPVLGGKKLDLLVLYKSVVAAGGFDQVTKSRNWKHVGDIFNFPSTCTNSAYILKGLYIRNLLGWEEENVWGKTWIPPKELLGPNAHKASTLAGKTYKNHQSQKHCHHTTTISHSYTPIKPDQTSQHIPVDVFAWPPGFPDSAAADLCPPFGQIAITDKPHQCAISELHHQSQPLHHFHSLEDSANDPAGHVLNDNDRRQILYSLQSGSTNSVHWALSKVVTISFECPDQLRLDRVPMLLDVLLSLAEPALQACSADGTVSNNSATSNDHILKILHIVRNFSFIDINAQILATHARLKAMVVKSLVGTSPHHSHCIDILENISSYIELTAFDEYISCLVSFVYANERRLVIGSVRILTTLALNEKNHFYLLSGSAHIAERIAHLLVMNDEELIGTALEYLYQYTRISSVFRLQLLTMHSGADIGILVSLLMAKTKYFTPRIIREDQEMSPSPPQPLSPRDSLSNIHMHGNVPCVPNLGAYQQLDEPYRCLGWLKDKFEVADPSSVLSLDDMYLLYEMRFGHEKALKMKDFYTVLKIAFPIASSTSKTSPATTGPIFEGISVRGIQIKISILQDGSELLCQWTDCSQTFSDELNLQRHVIRDHIGQSDKTSGCMWIDCAESQEFRGKDEMASHLSTHFEHEQGPVQTSPTFYIDNSDIQGTALVAAHLLRLLSKDAHSHVYFMPYEKELTVIAQQRPKLAPYIRSMFSSFCLE</sequence>
<dbReference type="InterPro" id="IPR001606">
    <property type="entry name" value="ARID_dom"/>
</dbReference>
<dbReference type="SMART" id="SM00501">
    <property type="entry name" value="BRIGHT"/>
    <property type="match status" value="1"/>
</dbReference>
<organism evidence="8 9">
    <name type="scientific">Apophysomyces ossiformis</name>
    <dbReference type="NCBI Taxonomy" id="679940"/>
    <lineage>
        <taxon>Eukaryota</taxon>
        <taxon>Fungi</taxon>
        <taxon>Fungi incertae sedis</taxon>
        <taxon>Mucoromycota</taxon>
        <taxon>Mucoromycotina</taxon>
        <taxon>Mucoromycetes</taxon>
        <taxon>Mucorales</taxon>
        <taxon>Mucorineae</taxon>
        <taxon>Mucoraceae</taxon>
        <taxon>Apophysomyces</taxon>
    </lineage>
</organism>
<evidence type="ECO:0000256" key="3">
    <source>
        <dbReference type="ARBA" id="ARBA00023163"/>
    </source>
</evidence>
<evidence type="ECO:0000256" key="5">
    <source>
        <dbReference type="PROSITE-ProRule" id="PRU00042"/>
    </source>
</evidence>
<dbReference type="PROSITE" id="PS51011">
    <property type="entry name" value="ARID"/>
    <property type="match status" value="1"/>
</dbReference>
<dbReference type="EMBL" id="JABAYA010000066">
    <property type="protein sequence ID" value="KAF7727037.1"/>
    <property type="molecule type" value="Genomic_DNA"/>
</dbReference>
<evidence type="ECO:0000256" key="2">
    <source>
        <dbReference type="ARBA" id="ARBA00023015"/>
    </source>
</evidence>
<keyword evidence="3" id="KW-0804">Transcription</keyword>
<dbReference type="GO" id="GO:0003677">
    <property type="term" value="F:DNA binding"/>
    <property type="evidence" value="ECO:0007669"/>
    <property type="project" value="InterPro"/>
</dbReference>
<keyword evidence="4" id="KW-0539">Nucleus</keyword>
<keyword evidence="1" id="KW-0156">Chromatin regulator</keyword>
<dbReference type="PROSITE" id="PS00028">
    <property type="entry name" value="ZINC_FINGER_C2H2_1"/>
    <property type="match status" value="1"/>
</dbReference>
<accession>A0A8H7BNU0</accession>
<dbReference type="SMART" id="SM00355">
    <property type="entry name" value="ZnF_C2H2"/>
    <property type="match status" value="2"/>
</dbReference>
<comment type="caution">
    <text evidence="8">The sequence shown here is derived from an EMBL/GenBank/DDBJ whole genome shotgun (WGS) entry which is preliminary data.</text>
</comment>
<dbReference type="PANTHER" id="PTHR22970">
    <property type="entry name" value="AT-RICH INTERACTIVE DOMAIN-CONTAINING PROTEIN 2"/>
    <property type="match status" value="1"/>
</dbReference>
<dbReference type="PROSITE" id="PS50157">
    <property type="entry name" value="ZINC_FINGER_C2H2_2"/>
    <property type="match status" value="1"/>
</dbReference>
<dbReference type="Pfam" id="PF21816">
    <property type="entry name" value="Zap1_zf1"/>
    <property type="match status" value="1"/>
</dbReference>
<gene>
    <name evidence="8" type="primary">RSC9_1</name>
    <name evidence="8" type="ORF">EC973_008084</name>
</gene>
<dbReference type="SUPFAM" id="SSF48371">
    <property type="entry name" value="ARM repeat"/>
    <property type="match status" value="1"/>
</dbReference>
<keyword evidence="5" id="KW-0863">Zinc-finger</keyword>
<protein>
    <submittedName>
        <fullName evidence="8">Chromatin structure-remodeling complex protein rsc9</fullName>
    </submittedName>
</protein>
<keyword evidence="5" id="KW-0479">Metal-binding</keyword>
<evidence type="ECO:0000313" key="8">
    <source>
        <dbReference type="EMBL" id="KAF7727037.1"/>
    </source>
</evidence>
<evidence type="ECO:0000256" key="1">
    <source>
        <dbReference type="ARBA" id="ARBA00022853"/>
    </source>
</evidence>
<evidence type="ECO:0000313" key="9">
    <source>
        <dbReference type="Proteomes" id="UP000605846"/>
    </source>
</evidence>
<dbReference type="InterPro" id="IPR016024">
    <property type="entry name" value="ARM-type_fold"/>
</dbReference>
<dbReference type="Pfam" id="PF01388">
    <property type="entry name" value="ARID"/>
    <property type="match status" value="1"/>
</dbReference>
<dbReference type="Gene3D" id="1.10.150.60">
    <property type="entry name" value="ARID DNA-binding domain"/>
    <property type="match status" value="1"/>
</dbReference>